<reference evidence="2" key="1">
    <citation type="journal article" date="2014" name="Int. J. Syst. Evol. Microbiol.">
        <title>Complete genome sequence of Corynebacterium casei LMG S-19264T (=DSM 44701T), isolated from a smear-ripened cheese.</title>
        <authorList>
            <consortium name="US DOE Joint Genome Institute (JGI-PGF)"/>
            <person name="Walter F."/>
            <person name="Albersmeier A."/>
            <person name="Kalinowski J."/>
            <person name="Ruckert C."/>
        </authorList>
    </citation>
    <scope>NUCLEOTIDE SEQUENCE</scope>
    <source>
        <strain evidence="2">CGMCC 4.3508</strain>
    </source>
</reference>
<dbReference type="Proteomes" id="UP000638263">
    <property type="component" value="Unassembled WGS sequence"/>
</dbReference>
<dbReference type="InterPro" id="IPR029032">
    <property type="entry name" value="AhpD-like"/>
</dbReference>
<feature type="domain" description="Carboxymuconolactone decarboxylase-like" evidence="1">
    <location>
        <begin position="47"/>
        <end position="130"/>
    </location>
</feature>
<dbReference type="InterPro" id="IPR003779">
    <property type="entry name" value="CMD-like"/>
</dbReference>
<dbReference type="AlphaFoldDB" id="A0A917VXH1"/>
<dbReference type="SUPFAM" id="SSF69118">
    <property type="entry name" value="AhpD-like"/>
    <property type="match status" value="1"/>
</dbReference>
<proteinExistence type="predicted"/>
<evidence type="ECO:0000313" key="2">
    <source>
        <dbReference type="EMBL" id="GGL41907.1"/>
    </source>
</evidence>
<comment type="caution">
    <text evidence="2">The sequence shown here is derived from an EMBL/GenBank/DDBJ whole genome shotgun (WGS) entry which is preliminary data.</text>
</comment>
<dbReference type="Gene3D" id="1.20.1290.10">
    <property type="entry name" value="AhpD-like"/>
    <property type="match status" value="1"/>
</dbReference>
<evidence type="ECO:0000259" key="1">
    <source>
        <dbReference type="Pfam" id="PF02627"/>
    </source>
</evidence>
<reference evidence="2" key="2">
    <citation type="submission" date="2020-09" db="EMBL/GenBank/DDBJ databases">
        <authorList>
            <person name="Sun Q."/>
            <person name="Zhou Y."/>
        </authorList>
    </citation>
    <scope>NUCLEOTIDE SEQUENCE</scope>
    <source>
        <strain evidence="2">CGMCC 4.3508</strain>
    </source>
</reference>
<dbReference type="RefSeq" id="WP_189094617.1">
    <property type="nucleotide sequence ID" value="NZ_BMMH01000029.1"/>
</dbReference>
<dbReference type="PANTHER" id="PTHR34846:SF11">
    <property type="entry name" value="4-CARBOXYMUCONOLACTONE DECARBOXYLASE FAMILY PROTEIN (AFU_ORTHOLOGUE AFUA_6G11590)"/>
    <property type="match status" value="1"/>
</dbReference>
<sequence>MSSPDERRRVTLRADPAGDETLTAIYEQVVRAAGGVPRLYQALGAAPHLLRGWIDFAWTLRADALSSRALRELAILRCAQLCGSDYVWRSHIRLAAEAGVTEAKVAAVAAAEAGDAVFEPVERAVLALTAELVDGGVADTTWDTAAAYLDEQMMVELVLTISWYAHVARVVDALGIPLEGYHAGEAAVPRFGSEE</sequence>
<protein>
    <recommendedName>
        <fullName evidence="1">Carboxymuconolactone decarboxylase-like domain-containing protein</fullName>
    </recommendedName>
</protein>
<organism evidence="2 3">
    <name type="scientific">Nocardia jinanensis</name>
    <dbReference type="NCBI Taxonomy" id="382504"/>
    <lineage>
        <taxon>Bacteria</taxon>
        <taxon>Bacillati</taxon>
        <taxon>Actinomycetota</taxon>
        <taxon>Actinomycetes</taxon>
        <taxon>Mycobacteriales</taxon>
        <taxon>Nocardiaceae</taxon>
        <taxon>Nocardia</taxon>
    </lineage>
</organism>
<dbReference type="EMBL" id="BMMH01000029">
    <property type="protein sequence ID" value="GGL41907.1"/>
    <property type="molecule type" value="Genomic_DNA"/>
</dbReference>
<evidence type="ECO:0000313" key="3">
    <source>
        <dbReference type="Proteomes" id="UP000638263"/>
    </source>
</evidence>
<dbReference type="Pfam" id="PF02627">
    <property type="entry name" value="CMD"/>
    <property type="match status" value="1"/>
</dbReference>
<dbReference type="PANTHER" id="PTHR34846">
    <property type="entry name" value="4-CARBOXYMUCONOLACTONE DECARBOXYLASE FAMILY PROTEIN (AFU_ORTHOLOGUE AFUA_6G11590)"/>
    <property type="match status" value="1"/>
</dbReference>
<accession>A0A917VXH1</accession>
<dbReference type="GO" id="GO:0051920">
    <property type="term" value="F:peroxiredoxin activity"/>
    <property type="evidence" value="ECO:0007669"/>
    <property type="project" value="InterPro"/>
</dbReference>
<gene>
    <name evidence="2" type="ORF">GCM10011588_65830</name>
</gene>
<name>A0A917VXH1_9NOCA</name>
<keyword evidence="3" id="KW-1185">Reference proteome</keyword>